<keyword evidence="6" id="KW-1133">Transmembrane helix</keyword>
<dbReference type="AlphaFoldDB" id="A0A9P1G128"/>
<dbReference type="Pfam" id="PF26113">
    <property type="entry name" value="GH16_XgeA"/>
    <property type="match status" value="1"/>
</dbReference>
<evidence type="ECO:0000259" key="7">
    <source>
        <dbReference type="PROSITE" id="PS50948"/>
    </source>
</evidence>
<sequence length="1216" mass="133140">MDQGCAKSSKFRGGFAAIVTVAVVTLFIGFRRSASQTEERSATNLPYDTIQKFDLSGMATTKCWKNRTFYVESNGDFKMPKTGNTRQVSAAACQAFCASTFGCEHFSYWQDGGCLLTSFSAHPKPYLGPEENGVISGPRECKQMDNGPSMVFEASALGLPAFRAKKAAGCDSLHDIYQLAWSAEGETFFDDWQFINKSETRGAEWYLNKSEAFFEGVVHASSAGAILRVGEQVQPFKRRSVMLHSAQAWRPDVGFIVAMKYKHVPYGPGIWPAFWMVNSDVRWPKGGELDILEYANDESNKVTFHTDRACKLNIQKLRKCARKIKGIDPKMIVNCYTNYSSNQLGCMPPQVRKDGEWYAKNPGVIALLWDASGITSFHIPEAEIPADLESNAPKPNTWKDAWRMAFMPFDAETCSDIARPQEIVLNIAICGDWAGNSWFACEECKATGYLPDYCIPGHVTEPATDCCTLYISNPSAEEALKSKAFFDIDYIKVDLGLDLASPSFPSSVRLEKEPLETQAVLVYIRLAVGAARDFRTNGAKPPFTRLSAESLAGGEPAVAVSMDRYQETVDSEWSKQDLEPLGLLWARAPRPPPEDWPGVLQLVPPFSARAIDEMTMFSQPAEQLRHLVEACLGKSGANASKSILDCAGRSSIRTPGMIAITGPPGSGKTRLASRVLSQLASQGVLPLQVICRKLGQPGKKFRVIQDWLRAILSFACWYSPCAVLLDDFGALCPDVEPGAPNLSVTEERSPLIAEMLLDLLPEVRSSGAQVALVATMPDDAAVHRMLWSWPALEHKVGIRQPELKERPEMLMALLREKEDEGWEVEHGLLAEGALDDWGGRVDGFSVADLVSLVERSCVEATVEASATRLRGGDGHGPEWGERQRLTMDHLEKACEGFVPATMADQTFFTSEVNLTDIGGLNSAKEELMDMLTMPTKYAVLLDRAPVRTRKGLMLVGPPGCGKTMLVQAAAKETKGLLRFLSVKGPELLSKYIGESEAGVRKVFERAAAAAPAVIFFDEIEALAPKRGADSTGVTDRVVNQMLCYLDGVEDRGRVFVVAATGRPDMVDPALMRPGRFDKICYCGLPSDDEKLEICQVLARKNDLVGDVQVNGNAPADLTVSLRQLVSRLPRLFTSADISALFSSAKIEAVNETLQKDGPKEPKMRMSHLYAALATSKASVSEADERRYAQIFAPYCGGSGSRGALDQEAKSVKVALA</sequence>
<keyword evidence="6" id="KW-0472">Membrane</keyword>
<dbReference type="PANTHER" id="PTHR23077:SF12">
    <property type="entry name" value="PEROXISOMAL ATPASE PEX1"/>
    <property type="match status" value="1"/>
</dbReference>
<dbReference type="Gene3D" id="3.50.4.10">
    <property type="entry name" value="Hepatocyte Growth Factor"/>
    <property type="match status" value="1"/>
</dbReference>
<dbReference type="GO" id="GO:0005778">
    <property type="term" value="C:peroxisomal membrane"/>
    <property type="evidence" value="ECO:0007669"/>
    <property type="project" value="TreeGrafter"/>
</dbReference>
<dbReference type="GO" id="GO:0005829">
    <property type="term" value="C:cytosol"/>
    <property type="evidence" value="ECO:0007669"/>
    <property type="project" value="TreeGrafter"/>
</dbReference>
<protein>
    <submittedName>
        <fullName evidence="10">Peroxisomal ATPase PEX1 (Peroxin-1) (Peroxisom e biogenesis disorder protein 1) (Peroxisome biogenesis factor 1)</fullName>
    </submittedName>
</protein>
<organism evidence="9">
    <name type="scientific">Cladocopium goreaui</name>
    <dbReference type="NCBI Taxonomy" id="2562237"/>
    <lineage>
        <taxon>Eukaryota</taxon>
        <taxon>Sar</taxon>
        <taxon>Alveolata</taxon>
        <taxon>Dinophyceae</taxon>
        <taxon>Suessiales</taxon>
        <taxon>Symbiodiniaceae</taxon>
        <taxon>Cladocopium</taxon>
    </lineage>
</organism>
<dbReference type="SMART" id="SM00223">
    <property type="entry name" value="APPLE"/>
    <property type="match status" value="1"/>
</dbReference>
<dbReference type="OrthoDB" id="407397at2759"/>
<keyword evidence="3" id="KW-0547">Nucleotide-binding</keyword>
<evidence type="ECO:0000259" key="8">
    <source>
        <dbReference type="PROSITE" id="PS51762"/>
    </source>
</evidence>
<dbReference type="InterPro" id="IPR000757">
    <property type="entry name" value="Beta-glucanase-like"/>
</dbReference>
<dbReference type="Gene3D" id="2.60.120.200">
    <property type="match status" value="1"/>
</dbReference>
<reference evidence="10 11" key="2">
    <citation type="submission" date="2024-05" db="EMBL/GenBank/DDBJ databases">
        <authorList>
            <person name="Chen Y."/>
            <person name="Shah S."/>
            <person name="Dougan E. K."/>
            <person name="Thang M."/>
            <person name="Chan C."/>
        </authorList>
    </citation>
    <scope>NUCLEOTIDE SEQUENCE [LARGE SCALE GENOMIC DNA]</scope>
</reference>
<evidence type="ECO:0000313" key="10">
    <source>
        <dbReference type="EMBL" id="CAL4783360.1"/>
    </source>
</evidence>
<dbReference type="FunFam" id="3.40.50.300:FF:000149">
    <property type="entry name" value="Nuclear valosin-containing protein-like"/>
    <property type="match status" value="1"/>
</dbReference>
<gene>
    <name evidence="9" type="ORF">C1SCF055_LOCUS22556</name>
</gene>
<dbReference type="InterPro" id="IPR003959">
    <property type="entry name" value="ATPase_AAA_core"/>
</dbReference>
<dbReference type="InterPro" id="IPR013320">
    <property type="entry name" value="ConA-like_dom_sf"/>
</dbReference>
<dbReference type="Pfam" id="PF00024">
    <property type="entry name" value="PAN_1"/>
    <property type="match status" value="1"/>
</dbReference>
<evidence type="ECO:0000256" key="3">
    <source>
        <dbReference type="ARBA" id="ARBA00022741"/>
    </source>
</evidence>
<dbReference type="InterPro" id="IPR000177">
    <property type="entry name" value="Apple"/>
</dbReference>
<feature type="transmembrane region" description="Helical" evidence="6">
    <location>
        <begin position="12"/>
        <end position="30"/>
    </location>
</feature>
<dbReference type="EMBL" id="CAMXCT020002149">
    <property type="protein sequence ID" value="CAL1149423.1"/>
    <property type="molecule type" value="Genomic_DNA"/>
</dbReference>
<dbReference type="PROSITE" id="PS50948">
    <property type="entry name" value="PAN"/>
    <property type="match status" value="1"/>
</dbReference>
<accession>A0A9P1G128</accession>
<dbReference type="GO" id="GO:0004553">
    <property type="term" value="F:hydrolase activity, hydrolyzing O-glycosyl compounds"/>
    <property type="evidence" value="ECO:0007669"/>
    <property type="project" value="InterPro"/>
</dbReference>
<comment type="caution">
    <text evidence="9">The sequence shown here is derived from an EMBL/GenBank/DDBJ whole genome shotgun (WGS) entry which is preliminary data.</text>
</comment>
<dbReference type="GO" id="GO:0005524">
    <property type="term" value="F:ATP binding"/>
    <property type="evidence" value="ECO:0007669"/>
    <property type="project" value="UniProtKB-KW"/>
</dbReference>
<name>A0A9P1G128_9DINO</name>
<dbReference type="SUPFAM" id="SSF49899">
    <property type="entry name" value="Concanavalin A-like lectins/glucanases"/>
    <property type="match status" value="1"/>
</dbReference>
<keyword evidence="11" id="KW-1185">Reference proteome</keyword>
<evidence type="ECO:0000256" key="6">
    <source>
        <dbReference type="SAM" id="Phobius"/>
    </source>
</evidence>
<proteinExistence type="inferred from homology"/>
<feature type="domain" description="GH16" evidence="8">
    <location>
        <begin position="170"/>
        <end position="426"/>
    </location>
</feature>
<dbReference type="EMBL" id="CAMXCT030002149">
    <property type="protein sequence ID" value="CAL4783360.1"/>
    <property type="molecule type" value="Genomic_DNA"/>
</dbReference>
<dbReference type="GO" id="GO:0005576">
    <property type="term" value="C:extracellular region"/>
    <property type="evidence" value="ECO:0007669"/>
    <property type="project" value="InterPro"/>
</dbReference>
<keyword evidence="5" id="KW-1015">Disulfide bond</keyword>
<evidence type="ECO:0000256" key="2">
    <source>
        <dbReference type="ARBA" id="ARBA00022737"/>
    </source>
</evidence>
<dbReference type="PANTHER" id="PTHR23077">
    <property type="entry name" value="AAA-FAMILY ATPASE"/>
    <property type="match status" value="1"/>
</dbReference>
<evidence type="ECO:0000256" key="5">
    <source>
        <dbReference type="ARBA" id="ARBA00023157"/>
    </source>
</evidence>
<dbReference type="Pfam" id="PF00004">
    <property type="entry name" value="AAA"/>
    <property type="match status" value="2"/>
</dbReference>
<dbReference type="SMART" id="SM00382">
    <property type="entry name" value="AAA"/>
    <property type="match status" value="2"/>
</dbReference>
<keyword evidence="4" id="KW-0067">ATP-binding</keyword>
<evidence type="ECO:0000256" key="4">
    <source>
        <dbReference type="ARBA" id="ARBA00022840"/>
    </source>
</evidence>
<dbReference type="PROSITE" id="PS51762">
    <property type="entry name" value="GH16_2"/>
    <property type="match status" value="1"/>
</dbReference>
<feature type="domain" description="Apple" evidence="7">
    <location>
        <begin position="63"/>
        <end position="141"/>
    </location>
</feature>
<comment type="similarity">
    <text evidence="1">Belongs to the AAA ATPase family.</text>
</comment>
<dbReference type="InterPro" id="IPR003593">
    <property type="entry name" value="AAA+_ATPase"/>
</dbReference>
<dbReference type="InterPro" id="IPR027417">
    <property type="entry name" value="P-loop_NTPase"/>
</dbReference>
<dbReference type="Gene3D" id="3.40.50.300">
    <property type="entry name" value="P-loop containing nucleotide triphosphate hydrolases"/>
    <property type="match status" value="2"/>
</dbReference>
<dbReference type="GO" id="GO:0016887">
    <property type="term" value="F:ATP hydrolysis activity"/>
    <property type="evidence" value="ECO:0007669"/>
    <property type="project" value="InterPro"/>
</dbReference>
<keyword evidence="6" id="KW-0812">Transmembrane</keyword>
<dbReference type="GO" id="GO:0006508">
    <property type="term" value="P:proteolysis"/>
    <property type="evidence" value="ECO:0007669"/>
    <property type="project" value="InterPro"/>
</dbReference>
<keyword evidence="2" id="KW-0677">Repeat</keyword>
<dbReference type="GO" id="GO:0016558">
    <property type="term" value="P:protein import into peroxisome matrix"/>
    <property type="evidence" value="ECO:0007669"/>
    <property type="project" value="TreeGrafter"/>
</dbReference>
<dbReference type="Gene3D" id="1.10.8.60">
    <property type="match status" value="2"/>
</dbReference>
<dbReference type="EMBL" id="CAMXCT010002149">
    <property type="protein sequence ID" value="CAI3996048.1"/>
    <property type="molecule type" value="Genomic_DNA"/>
</dbReference>
<dbReference type="Proteomes" id="UP001152797">
    <property type="component" value="Unassembled WGS sequence"/>
</dbReference>
<evidence type="ECO:0000313" key="9">
    <source>
        <dbReference type="EMBL" id="CAI3996048.1"/>
    </source>
</evidence>
<dbReference type="InterPro" id="IPR003609">
    <property type="entry name" value="Pan_app"/>
</dbReference>
<reference evidence="9" key="1">
    <citation type="submission" date="2022-10" db="EMBL/GenBank/DDBJ databases">
        <authorList>
            <person name="Chen Y."/>
            <person name="Dougan E. K."/>
            <person name="Chan C."/>
            <person name="Rhodes N."/>
            <person name="Thang M."/>
        </authorList>
    </citation>
    <scope>NUCLEOTIDE SEQUENCE</scope>
</reference>
<dbReference type="SUPFAM" id="SSF57414">
    <property type="entry name" value="Hairpin loop containing domain-like"/>
    <property type="match status" value="1"/>
</dbReference>
<dbReference type="InterPro" id="IPR050168">
    <property type="entry name" value="AAA_ATPase_domain"/>
</dbReference>
<evidence type="ECO:0000256" key="1">
    <source>
        <dbReference type="ARBA" id="ARBA00006914"/>
    </source>
</evidence>
<evidence type="ECO:0000313" key="11">
    <source>
        <dbReference type="Proteomes" id="UP001152797"/>
    </source>
</evidence>
<dbReference type="GO" id="GO:0005975">
    <property type="term" value="P:carbohydrate metabolic process"/>
    <property type="evidence" value="ECO:0007669"/>
    <property type="project" value="InterPro"/>
</dbReference>
<dbReference type="SUPFAM" id="SSF52540">
    <property type="entry name" value="P-loop containing nucleoside triphosphate hydrolases"/>
    <property type="match status" value="2"/>
</dbReference>